<evidence type="ECO:0000313" key="2">
    <source>
        <dbReference type="Proteomes" id="UP001283361"/>
    </source>
</evidence>
<comment type="caution">
    <text evidence="1">The sequence shown here is derived from an EMBL/GenBank/DDBJ whole genome shotgun (WGS) entry which is preliminary data.</text>
</comment>
<organism evidence="1 2">
    <name type="scientific">Elysia crispata</name>
    <name type="common">lettuce slug</name>
    <dbReference type="NCBI Taxonomy" id="231223"/>
    <lineage>
        <taxon>Eukaryota</taxon>
        <taxon>Metazoa</taxon>
        <taxon>Spiralia</taxon>
        <taxon>Lophotrochozoa</taxon>
        <taxon>Mollusca</taxon>
        <taxon>Gastropoda</taxon>
        <taxon>Heterobranchia</taxon>
        <taxon>Euthyneura</taxon>
        <taxon>Panpulmonata</taxon>
        <taxon>Sacoglossa</taxon>
        <taxon>Placobranchoidea</taxon>
        <taxon>Plakobranchidae</taxon>
        <taxon>Elysia</taxon>
    </lineage>
</organism>
<accession>A0AAE1E1J7</accession>
<reference evidence="1" key="1">
    <citation type="journal article" date="2023" name="G3 (Bethesda)">
        <title>A reference genome for the long-term kleptoplast-retaining sea slug Elysia crispata morphotype clarki.</title>
        <authorList>
            <person name="Eastman K.E."/>
            <person name="Pendleton A.L."/>
            <person name="Shaikh M.A."/>
            <person name="Suttiyut T."/>
            <person name="Ogas R."/>
            <person name="Tomko P."/>
            <person name="Gavelis G."/>
            <person name="Widhalm J.R."/>
            <person name="Wisecaver J.H."/>
        </authorList>
    </citation>
    <scope>NUCLEOTIDE SEQUENCE</scope>
    <source>
        <strain evidence="1">ECLA1</strain>
    </source>
</reference>
<dbReference type="EMBL" id="JAWDGP010001500">
    <property type="protein sequence ID" value="KAK3790921.1"/>
    <property type="molecule type" value="Genomic_DNA"/>
</dbReference>
<dbReference type="AlphaFoldDB" id="A0AAE1E1J7"/>
<gene>
    <name evidence="1" type="ORF">RRG08_053245</name>
</gene>
<protein>
    <submittedName>
        <fullName evidence="1">Uncharacterized protein</fullName>
    </submittedName>
</protein>
<name>A0AAE1E1J7_9GAST</name>
<evidence type="ECO:0000313" key="1">
    <source>
        <dbReference type="EMBL" id="KAK3790921.1"/>
    </source>
</evidence>
<dbReference type="Proteomes" id="UP001283361">
    <property type="component" value="Unassembled WGS sequence"/>
</dbReference>
<proteinExistence type="predicted"/>
<sequence length="90" mass="10279">MALMVRGQCTDLQVERTLQTRLSDQNWSPGVKVAANQQTVGPNSWRPQLHYRSSSDVTLFTLFSQYYDLSPRCLRMTKLVQLSGDLLMPC</sequence>
<keyword evidence="2" id="KW-1185">Reference proteome</keyword>